<organism evidence="4 5">
    <name type="scientific">Byssothecium circinans</name>
    <dbReference type="NCBI Taxonomy" id="147558"/>
    <lineage>
        <taxon>Eukaryota</taxon>
        <taxon>Fungi</taxon>
        <taxon>Dikarya</taxon>
        <taxon>Ascomycota</taxon>
        <taxon>Pezizomycotina</taxon>
        <taxon>Dothideomycetes</taxon>
        <taxon>Pleosporomycetidae</taxon>
        <taxon>Pleosporales</taxon>
        <taxon>Massarineae</taxon>
        <taxon>Massarinaceae</taxon>
        <taxon>Byssothecium</taxon>
    </lineage>
</organism>
<accession>A0A6A5TB59</accession>
<dbReference type="Proteomes" id="UP000800035">
    <property type="component" value="Unassembled WGS sequence"/>
</dbReference>
<dbReference type="PANTHER" id="PTHR40619:SF3">
    <property type="entry name" value="FUNGAL STAND N-TERMINAL GOODBYE DOMAIN-CONTAINING PROTEIN"/>
    <property type="match status" value="1"/>
</dbReference>
<dbReference type="EMBL" id="ML977031">
    <property type="protein sequence ID" value="KAF1949841.1"/>
    <property type="molecule type" value="Genomic_DNA"/>
</dbReference>
<evidence type="ECO:0000313" key="5">
    <source>
        <dbReference type="Proteomes" id="UP000800035"/>
    </source>
</evidence>
<feature type="domain" description="Nephrocystin 3-like N-terminal" evidence="3">
    <location>
        <begin position="149"/>
        <end position="325"/>
    </location>
</feature>
<dbReference type="AlphaFoldDB" id="A0A6A5TB59"/>
<dbReference type="Pfam" id="PF24883">
    <property type="entry name" value="NPHP3_N"/>
    <property type="match status" value="1"/>
</dbReference>
<keyword evidence="5" id="KW-1185">Reference proteome</keyword>
<name>A0A6A5TB59_9PLEO</name>
<sequence length="357" mass="40440">MPEENPDVDIPNKSLEDEQPQEEEGIVIDEEFMKQFKEMLRKERQMVLQVRAQLLDLVRASQENAMLLHQLEESHGLLQQTLQISTRKPPVRIPRVLDVLALLGATAFHGSSVNIAALPSIFQHATHELRQVLTYRTGRDPKHISQVQFLLHTPRYNEWIQGARSDMIIVEARIRGGALDKISAASIFCATLTMSLLDVQPDALVVHFFCGMHKRLFDRQEDPWNGPDGMIRSLALQVLIQSGLVGRLNLQLFQETNLQEPNITELCDTLLYSLERLPVDTMVYIIVDGISRFASGHFKEDLEIVLELFHLLIGDSAPRVKILLTVPGMCTLFLKDQFVREQIVTLSPRNALQAGVS</sequence>
<reference evidence="4" key="1">
    <citation type="journal article" date="2020" name="Stud. Mycol.">
        <title>101 Dothideomycetes genomes: a test case for predicting lifestyles and emergence of pathogens.</title>
        <authorList>
            <person name="Haridas S."/>
            <person name="Albert R."/>
            <person name="Binder M."/>
            <person name="Bloem J."/>
            <person name="Labutti K."/>
            <person name="Salamov A."/>
            <person name="Andreopoulos B."/>
            <person name="Baker S."/>
            <person name="Barry K."/>
            <person name="Bills G."/>
            <person name="Bluhm B."/>
            <person name="Cannon C."/>
            <person name="Castanera R."/>
            <person name="Culley D."/>
            <person name="Daum C."/>
            <person name="Ezra D."/>
            <person name="Gonzalez J."/>
            <person name="Henrissat B."/>
            <person name="Kuo A."/>
            <person name="Liang C."/>
            <person name="Lipzen A."/>
            <person name="Lutzoni F."/>
            <person name="Magnuson J."/>
            <person name="Mondo S."/>
            <person name="Nolan M."/>
            <person name="Ohm R."/>
            <person name="Pangilinan J."/>
            <person name="Park H.-J."/>
            <person name="Ramirez L."/>
            <person name="Alfaro M."/>
            <person name="Sun H."/>
            <person name="Tritt A."/>
            <person name="Yoshinaga Y."/>
            <person name="Zwiers L.-H."/>
            <person name="Turgeon B."/>
            <person name="Goodwin S."/>
            <person name="Spatafora J."/>
            <person name="Crous P."/>
            <person name="Grigoriev I."/>
        </authorList>
    </citation>
    <scope>NUCLEOTIDE SEQUENCE</scope>
    <source>
        <strain evidence="4">CBS 675.92</strain>
    </source>
</reference>
<proteinExistence type="predicted"/>
<evidence type="ECO:0000313" key="4">
    <source>
        <dbReference type="EMBL" id="KAF1949841.1"/>
    </source>
</evidence>
<protein>
    <recommendedName>
        <fullName evidence="3">Nephrocystin 3-like N-terminal domain-containing protein</fullName>
    </recommendedName>
</protein>
<keyword evidence="1" id="KW-0677">Repeat</keyword>
<dbReference type="OrthoDB" id="5419927at2759"/>
<dbReference type="InterPro" id="IPR056884">
    <property type="entry name" value="NPHP3-like_N"/>
</dbReference>
<feature type="region of interest" description="Disordered" evidence="2">
    <location>
        <begin position="1"/>
        <end position="23"/>
    </location>
</feature>
<evidence type="ECO:0000256" key="1">
    <source>
        <dbReference type="ARBA" id="ARBA00022737"/>
    </source>
</evidence>
<gene>
    <name evidence="4" type="ORF">CC80DRAFT_554917</name>
</gene>
<evidence type="ECO:0000259" key="3">
    <source>
        <dbReference type="Pfam" id="PF24883"/>
    </source>
</evidence>
<dbReference type="PANTHER" id="PTHR40619">
    <property type="entry name" value="FUNGAL STAND N-TERMINAL GOODBYE DOMAIN-CONTAINING PROTEIN"/>
    <property type="match status" value="1"/>
</dbReference>
<evidence type="ECO:0000256" key="2">
    <source>
        <dbReference type="SAM" id="MobiDB-lite"/>
    </source>
</evidence>